<comment type="caution">
    <text evidence="2">The sequence shown here is derived from an EMBL/GenBank/DDBJ whole genome shotgun (WGS) entry which is preliminary data.</text>
</comment>
<gene>
    <name evidence="2" type="ORF">D3218_15115</name>
</gene>
<dbReference type="RefSeq" id="WP_019994353.1">
    <property type="nucleotide sequence ID" value="NZ_QYRN01000008.1"/>
</dbReference>
<reference evidence="3" key="1">
    <citation type="submission" date="2018-09" db="EMBL/GenBank/DDBJ databases">
        <authorList>
            <person name="Tuo L."/>
        </authorList>
    </citation>
    <scope>NUCLEOTIDE SEQUENCE [LARGE SCALE GENOMIC DNA]</scope>
    <source>
        <strain evidence="3">M2BS4Y-1</strain>
    </source>
</reference>
<accession>A0A3A1WJA3</accession>
<dbReference type="AlphaFoldDB" id="A0A3A1WJA3"/>
<dbReference type="SUPFAM" id="SSF52540">
    <property type="entry name" value="P-loop containing nucleoside triphosphate hydrolases"/>
    <property type="match status" value="1"/>
</dbReference>
<evidence type="ECO:0000313" key="3">
    <source>
        <dbReference type="Proteomes" id="UP000265750"/>
    </source>
</evidence>
<dbReference type="Proteomes" id="UP000265750">
    <property type="component" value="Unassembled WGS sequence"/>
</dbReference>
<dbReference type="EMBL" id="QYRN01000008">
    <property type="protein sequence ID" value="RIX99104.1"/>
    <property type="molecule type" value="Genomic_DNA"/>
</dbReference>
<keyword evidence="3" id="KW-1185">Reference proteome</keyword>
<dbReference type="PANTHER" id="PTHR22674:SF6">
    <property type="entry name" value="NTPASE KAP FAMILY P-LOOP DOMAIN-CONTAINING PROTEIN 1"/>
    <property type="match status" value="1"/>
</dbReference>
<evidence type="ECO:0000259" key="1">
    <source>
        <dbReference type="Pfam" id="PF07693"/>
    </source>
</evidence>
<dbReference type="InterPro" id="IPR052754">
    <property type="entry name" value="NTPase_KAP_P-loop"/>
</dbReference>
<protein>
    <recommendedName>
        <fullName evidence="1">KAP NTPase domain-containing protein</fullName>
    </recommendedName>
</protein>
<organism evidence="2 3">
    <name type="scientific">Aureimonas flava</name>
    <dbReference type="NCBI Taxonomy" id="2320271"/>
    <lineage>
        <taxon>Bacteria</taxon>
        <taxon>Pseudomonadati</taxon>
        <taxon>Pseudomonadota</taxon>
        <taxon>Alphaproteobacteria</taxon>
        <taxon>Hyphomicrobiales</taxon>
        <taxon>Aurantimonadaceae</taxon>
        <taxon>Aureimonas</taxon>
    </lineage>
</organism>
<feature type="domain" description="KAP NTPase" evidence="1">
    <location>
        <begin position="15"/>
        <end position="380"/>
    </location>
</feature>
<dbReference type="OrthoDB" id="88903at2"/>
<dbReference type="InterPro" id="IPR011646">
    <property type="entry name" value="KAP_P-loop"/>
</dbReference>
<dbReference type="InterPro" id="IPR027417">
    <property type="entry name" value="P-loop_NTPase"/>
</dbReference>
<sequence>MWRDSESEQDFLNFTEVADQIATLATTPSLLPISIGVFGTWGTGKSTVLKLVEARLPAPRDGDAAAVVVRFDAWMYQGFDDARAALMEVVATELLALAEEKKTLVEKAKEFAGRVNYFRGLGMIADFGVGMALGIPPGLLTRAGAAVSSALAGGLTEEQYGTAKEDAAEARKGLGELIKPAEKRTPPKEIVAFREEFGSLLEGLETTLVVFVDNLDRCLPDVAIGTLEAIRLFLFMPQTAFVIAADEDMIRHSVAKHFDDPNASHVRDYLDKVIQVPMRVPRVGAEDLRAYMYSLFVGLAAPDRLPAVQERLLSALQEGWRNETFEKAEIAGLAGNPPDLLDNLAIADRLAPMMASAPKIQGNPRIVKRLLNAVSLRRTLAAKRQMNVDFATLAKLAIFERCTDGPATLALFQLIMDGKDVEKVLLPGGKDKAKPSPLPKEWEPHADFVEEWRKLDPPFENAERLRPAVFLSRDVMAPARARSDISEAARTAIDALLKIDGIASPVGKRIVAGLTPDDKRAVMSGLVATMREADWTSAVPGLYGALMIAEALPETKTELKAFIGSLNTGEMTKGIQFLLRKTGMLETK</sequence>
<name>A0A3A1WJA3_9HYPH</name>
<proteinExistence type="predicted"/>
<dbReference type="Pfam" id="PF07693">
    <property type="entry name" value="KAP_NTPase"/>
    <property type="match status" value="1"/>
</dbReference>
<evidence type="ECO:0000313" key="2">
    <source>
        <dbReference type="EMBL" id="RIX99104.1"/>
    </source>
</evidence>
<dbReference type="PANTHER" id="PTHR22674">
    <property type="entry name" value="NTPASE, KAP FAMILY P-LOOP DOMAIN-CONTAINING 1"/>
    <property type="match status" value="1"/>
</dbReference>